<reference evidence="4 5" key="1">
    <citation type="submission" date="2016-10" db="EMBL/GenBank/DDBJ databases">
        <authorList>
            <person name="de Groot N.N."/>
        </authorList>
    </citation>
    <scope>NUCLEOTIDE SEQUENCE [LARGE SCALE GENOMIC DNA]</scope>
    <source>
        <strain evidence="4 5">DSM 45317</strain>
    </source>
</reference>
<keyword evidence="2" id="KW-0812">Transmembrane</keyword>
<evidence type="ECO:0000256" key="2">
    <source>
        <dbReference type="SAM" id="Phobius"/>
    </source>
</evidence>
<protein>
    <submittedName>
        <fullName evidence="4">Capsular exopolysaccharide family</fullName>
    </submittedName>
</protein>
<evidence type="ECO:0000313" key="4">
    <source>
        <dbReference type="EMBL" id="SFL88403.1"/>
    </source>
</evidence>
<accession>A0A1I4LC83</accession>
<dbReference type="InterPro" id="IPR027417">
    <property type="entry name" value="P-loop_NTPase"/>
</dbReference>
<keyword evidence="2" id="KW-0472">Membrane</keyword>
<keyword evidence="2" id="KW-1133">Transmembrane helix</keyword>
<feature type="transmembrane region" description="Helical" evidence="2">
    <location>
        <begin position="24"/>
        <end position="45"/>
    </location>
</feature>
<dbReference type="PANTHER" id="PTHR32309:SF13">
    <property type="entry name" value="FERRIC ENTEROBACTIN TRANSPORT PROTEIN FEPE"/>
    <property type="match status" value="1"/>
</dbReference>
<dbReference type="AlphaFoldDB" id="A0A1I4LC83"/>
<sequence>MADLPADRLSVGVRRDGSLLRVHLRWIVAIALLTAASACVLTWALHHPVYRSQAQVLVNPSVTSGGTAVLPNMESEQEVVLSGVVTSSAAEATGTSVAQLQQNTSVTIPPDSTVLVIDHTSTTASGAQRAAQALAEAYASYRAPQAAIVSAATMPPSAIQPNYVLNGAAGLAVGLLLGIGSALLRDRLDDRVRGPRDLVQRTDLPLLATVPLTAADAASADDQPVVLAAPRSGTAEAYRMLRGKIHRAAQGGDAGPSVVLICSPARDDGAAHVAANTAAALALAGDKVLLVEADLRSPRWAEMFAVPADGGLGAVLAGRVAVADAVRTTRVPNLLVLPASTDIPSAPGELFDEEAVQAFLSAVPADVDHVVVVAPPVLRAAETSAVAAHAQLVVLVVSTGSTRREDVRAATRELADLPPRLLGGVLCQLDRGRRHRGDLDASGPAPSADAGPNGAPPGGGGNGARPPEDHTRVPRAGQPGARHPE</sequence>
<dbReference type="SUPFAM" id="SSF52540">
    <property type="entry name" value="P-loop containing nucleoside triphosphate hydrolases"/>
    <property type="match status" value="1"/>
</dbReference>
<proteinExistence type="predicted"/>
<keyword evidence="5" id="KW-1185">Reference proteome</keyword>
<dbReference type="InterPro" id="IPR050445">
    <property type="entry name" value="Bact_polysacc_biosynth/exp"/>
</dbReference>
<dbReference type="InParanoid" id="A0A1I4LC83"/>
<gene>
    <name evidence="4" type="ORF">SAMN04488085_12112</name>
</gene>
<name>A0A1I4LC83_9ACTN</name>
<evidence type="ECO:0000259" key="3">
    <source>
        <dbReference type="Pfam" id="PF13614"/>
    </source>
</evidence>
<dbReference type="Proteomes" id="UP000199152">
    <property type="component" value="Unassembled WGS sequence"/>
</dbReference>
<dbReference type="InterPro" id="IPR025669">
    <property type="entry name" value="AAA_dom"/>
</dbReference>
<feature type="compositionally biased region" description="Low complexity" evidence="1">
    <location>
        <begin position="440"/>
        <end position="453"/>
    </location>
</feature>
<feature type="region of interest" description="Disordered" evidence="1">
    <location>
        <begin position="434"/>
        <end position="485"/>
    </location>
</feature>
<dbReference type="PANTHER" id="PTHR32309">
    <property type="entry name" value="TYROSINE-PROTEIN KINASE"/>
    <property type="match status" value="1"/>
</dbReference>
<organism evidence="4 5">
    <name type="scientific">Geodermatophilus ruber</name>
    <dbReference type="NCBI Taxonomy" id="504800"/>
    <lineage>
        <taxon>Bacteria</taxon>
        <taxon>Bacillati</taxon>
        <taxon>Actinomycetota</taxon>
        <taxon>Actinomycetes</taxon>
        <taxon>Geodermatophilales</taxon>
        <taxon>Geodermatophilaceae</taxon>
        <taxon>Geodermatophilus</taxon>
    </lineage>
</organism>
<evidence type="ECO:0000313" key="5">
    <source>
        <dbReference type="Proteomes" id="UP000199152"/>
    </source>
</evidence>
<feature type="domain" description="AAA" evidence="3">
    <location>
        <begin position="273"/>
        <end position="395"/>
    </location>
</feature>
<dbReference type="EMBL" id="FOSW01000021">
    <property type="protein sequence ID" value="SFL88403.1"/>
    <property type="molecule type" value="Genomic_DNA"/>
</dbReference>
<dbReference type="Pfam" id="PF13614">
    <property type="entry name" value="AAA_31"/>
    <property type="match status" value="1"/>
</dbReference>
<dbReference type="Gene3D" id="3.40.50.300">
    <property type="entry name" value="P-loop containing nucleotide triphosphate hydrolases"/>
    <property type="match status" value="1"/>
</dbReference>
<feature type="transmembrane region" description="Helical" evidence="2">
    <location>
        <begin position="163"/>
        <end position="184"/>
    </location>
</feature>
<evidence type="ECO:0000256" key="1">
    <source>
        <dbReference type="SAM" id="MobiDB-lite"/>
    </source>
</evidence>
<dbReference type="STRING" id="504800.SAMN04488085_12112"/>